<name>A0A0J9V579_FUSO4</name>
<dbReference type="EMBL" id="DS231704">
    <property type="protein sequence ID" value="KNB06298.1"/>
    <property type="molecule type" value="Genomic_DNA"/>
</dbReference>
<dbReference type="RefSeq" id="XP_018244343.1">
    <property type="nucleotide sequence ID" value="XM_018399889.1"/>
</dbReference>
<dbReference type="VEuPathDB" id="FungiDB:FOXG_19628"/>
<protein>
    <submittedName>
        <fullName evidence="1">Uncharacterized protein</fullName>
    </submittedName>
</protein>
<evidence type="ECO:0000313" key="2">
    <source>
        <dbReference type="Proteomes" id="UP000009097"/>
    </source>
</evidence>
<dbReference type="Proteomes" id="UP000009097">
    <property type="component" value="Unassembled WGS sequence"/>
</dbReference>
<reference evidence="1" key="1">
    <citation type="submission" date="2007-04" db="EMBL/GenBank/DDBJ databases">
        <authorList>
            <consortium name="The Broad Institute Genome Sequencing Platform"/>
            <person name="Birren B."/>
            <person name="Lander E."/>
            <person name="Galagan J."/>
            <person name="Nusbaum C."/>
            <person name="Devon K."/>
            <person name="Ma L.-J."/>
            <person name="Jaffe D."/>
            <person name="Butler J."/>
            <person name="Alvarez P."/>
            <person name="Gnerre S."/>
            <person name="Grabherr M."/>
            <person name="Kleber M."/>
            <person name="Mauceli E."/>
            <person name="Brockman W."/>
            <person name="MacCallum I.A."/>
            <person name="Young S."/>
            <person name="LaButti K."/>
            <person name="DeCaprio D."/>
            <person name="Crawford M."/>
            <person name="Koehrsen M."/>
            <person name="Engels R."/>
            <person name="Montgomery P."/>
            <person name="Pearson M."/>
            <person name="Howarth C."/>
            <person name="Larson L."/>
            <person name="White J."/>
            <person name="O'Leary S."/>
            <person name="Kodira C."/>
            <person name="Zeng Q."/>
            <person name="Yandava C."/>
            <person name="Alvarado L."/>
            <person name="Kistler C."/>
            <person name="Shim W.-B."/>
            <person name="Kang S."/>
            <person name="Woloshuk C."/>
        </authorList>
    </citation>
    <scope>NUCLEOTIDE SEQUENCE</scope>
    <source>
        <strain evidence="1">4287</strain>
    </source>
</reference>
<reference evidence="1" key="2">
    <citation type="journal article" date="2010" name="Nature">
        <title>Comparative genomics reveals mobile pathogenicity chromosomes in Fusarium.</title>
        <authorList>
            <person name="Ma L.J."/>
            <person name="van der Does H.C."/>
            <person name="Borkovich K.A."/>
            <person name="Coleman J.J."/>
            <person name="Daboussi M.J."/>
            <person name="Di Pietro A."/>
            <person name="Dufresne M."/>
            <person name="Freitag M."/>
            <person name="Grabherr M."/>
            <person name="Henrissat B."/>
            <person name="Houterman P.M."/>
            <person name="Kang S."/>
            <person name="Shim W.B."/>
            <person name="Woloshuk C."/>
            <person name="Xie X."/>
            <person name="Xu J.R."/>
            <person name="Antoniw J."/>
            <person name="Baker S.E."/>
            <person name="Bluhm B.H."/>
            <person name="Breakspear A."/>
            <person name="Brown D.W."/>
            <person name="Butchko R.A."/>
            <person name="Chapman S."/>
            <person name="Coulson R."/>
            <person name="Coutinho P.M."/>
            <person name="Danchin E.G."/>
            <person name="Diener A."/>
            <person name="Gale L.R."/>
            <person name="Gardiner D.M."/>
            <person name="Goff S."/>
            <person name="Hammond-Kosack K.E."/>
            <person name="Hilburn K."/>
            <person name="Hua-Van A."/>
            <person name="Jonkers W."/>
            <person name="Kazan K."/>
            <person name="Kodira C.D."/>
            <person name="Koehrsen M."/>
            <person name="Kumar L."/>
            <person name="Lee Y.H."/>
            <person name="Li L."/>
            <person name="Manners J.M."/>
            <person name="Miranda-Saavedra D."/>
            <person name="Mukherjee M."/>
            <person name="Park G."/>
            <person name="Park J."/>
            <person name="Park S.Y."/>
            <person name="Proctor R.H."/>
            <person name="Regev A."/>
            <person name="Ruiz-Roldan M.C."/>
            <person name="Sain D."/>
            <person name="Sakthikumar S."/>
            <person name="Sykes S."/>
            <person name="Schwartz D.C."/>
            <person name="Turgeon B.G."/>
            <person name="Wapinski I."/>
            <person name="Yoder O."/>
            <person name="Young S."/>
            <person name="Zeng Q."/>
            <person name="Zhou S."/>
            <person name="Galagan J."/>
            <person name="Cuomo C.A."/>
            <person name="Kistler H.C."/>
            <person name="Rep M."/>
        </authorList>
    </citation>
    <scope>NUCLEOTIDE SEQUENCE [LARGE SCALE GENOMIC DNA]</scope>
    <source>
        <strain evidence="1">4287</strain>
    </source>
</reference>
<proteinExistence type="predicted"/>
<evidence type="ECO:0000313" key="1">
    <source>
        <dbReference type="EMBL" id="KNB06298.1"/>
    </source>
</evidence>
<dbReference type="KEGG" id="fox:FOXG_19628"/>
<accession>A0A0J9V579</accession>
<organism evidence="1 2">
    <name type="scientific">Fusarium oxysporum f. sp. lycopersici (strain 4287 / CBS 123668 / FGSC 9935 / NRRL 34936)</name>
    <name type="common">Fusarium vascular wilt of tomato</name>
    <dbReference type="NCBI Taxonomy" id="426428"/>
    <lineage>
        <taxon>Eukaryota</taxon>
        <taxon>Fungi</taxon>
        <taxon>Dikarya</taxon>
        <taxon>Ascomycota</taxon>
        <taxon>Pezizomycotina</taxon>
        <taxon>Sordariomycetes</taxon>
        <taxon>Hypocreomycetidae</taxon>
        <taxon>Hypocreales</taxon>
        <taxon>Nectriaceae</taxon>
        <taxon>Fusarium</taxon>
        <taxon>Fusarium oxysporum species complex</taxon>
    </lineage>
</organism>
<gene>
    <name evidence="1" type="ORF">FOXG_19628</name>
</gene>
<dbReference type="GeneID" id="28960334"/>
<dbReference type="AlphaFoldDB" id="A0A0J9V579"/>
<sequence length="71" mass="7681">MKSDCEITSIRLFGVIDTQGTGNLPTPGTGVDVLSFTASLEITLSELRSARPAPKKPLRTFFPVIESWNAT</sequence>